<feature type="transmembrane region" description="Helical" evidence="1">
    <location>
        <begin position="196"/>
        <end position="216"/>
    </location>
</feature>
<sequence length="242" mass="26779">MIENNRIKYSLAGFFMGVAELIPGISGATVAVIFKIYPNLMTILSKLRIKHLSFSLSSLSKKFQFDLLLPLIFSMIAAIILCSKAINFLLNNYEENFLTFLGCLMIILSLQIINFFKGILHQKKLFIFIFLGTSIGFILGQLDVESENISIFYLILSGVLAFSFFLIPGISGSSMLVVLGIYSPIIGAIANFNFDILIPFALGCLISLLLLPRLILSIYSSYEQSLLYLFSGLIASSGLLLL</sequence>
<dbReference type="PATRIC" id="fig|1208365.4.peg.943"/>
<feature type="transmembrane region" description="Helical" evidence="1">
    <location>
        <begin position="96"/>
        <end position="113"/>
    </location>
</feature>
<dbReference type="PANTHER" id="PTHR37308:SF1">
    <property type="entry name" value="POLYPRENYL-PHOSPHATE TRANSPORTER"/>
    <property type="match status" value="1"/>
</dbReference>
<protein>
    <submittedName>
        <fullName evidence="2">PF04018 domain protein</fullName>
    </submittedName>
</protein>
<keyword evidence="1" id="KW-0472">Membrane</keyword>
<keyword evidence="3" id="KW-1185">Reference proteome</keyword>
<organism evidence="2 3">
    <name type="scientific">SAR86 cluster bacterium SAR86E</name>
    <dbReference type="NCBI Taxonomy" id="1208365"/>
    <lineage>
        <taxon>Bacteria</taxon>
        <taxon>Pseudomonadati</taxon>
        <taxon>Pseudomonadota</taxon>
        <taxon>Gammaproteobacteria</taxon>
        <taxon>SAR86 cluster</taxon>
    </lineage>
</organism>
<name>K6GH92_9GAMM</name>
<keyword evidence="1" id="KW-0812">Transmembrane</keyword>
<evidence type="ECO:0000313" key="3">
    <source>
        <dbReference type="Proteomes" id="UP000010310"/>
    </source>
</evidence>
<gene>
    <name evidence="2" type="ORF">B273_1369</name>
</gene>
<reference evidence="2 3" key="1">
    <citation type="submission" date="2012-09" db="EMBL/GenBank/DDBJ databases">
        <authorList>
            <person name="Dupont C.L."/>
            <person name="Rusch D.B."/>
            <person name="Lombardo M.-J."/>
            <person name="Novotny M."/>
            <person name="Yee-Greenbaum J."/>
            <person name="Laskin R."/>
        </authorList>
    </citation>
    <scope>NUCLEOTIDE SEQUENCE [LARGE SCALE GENOMIC DNA]</scope>
    <source>
        <strain evidence="2">SAR86E</strain>
    </source>
</reference>
<feature type="transmembrane region" description="Helical" evidence="1">
    <location>
        <begin position="125"/>
        <end position="142"/>
    </location>
</feature>
<accession>K6GH92</accession>
<dbReference type="Proteomes" id="UP000010310">
    <property type="component" value="Unassembled WGS sequence"/>
</dbReference>
<evidence type="ECO:0000256" key="1">
    <source>
        <dbReference type="SAM" id="Phobius"/>
    </source>
</evidence>
<dbReference type="EMBL" id="AMWX01000008">
    <property type="protein sequence ID" value="EKO36380.1"/>
    <property type="molecule type" value="Genomic_DNA"/>
</dbReference>
<feature type="transmembrane region" description="Helical" evidence="1">
    <location>
        <begin position="174"/>
        <end position="190"/>
    </location>
</feature>
<dbReference type="AlphaFoldDB" id="K6GH92"/>
<dbReference type="STRING" id="1208365.B273_1369"/>
<dbReference type="PANTHER" id="PTHR37308">
    <property type="entry name" value="INTEGRAL MEMBRANE PROTEIN"/>
    <property type="match status" value="1"/>
</dbReference>
<feature type="transmembrane region" description="Helical" evidence="1">
    <location>
        <begin position="12"/>
        <end position="37"/>
    </location>
</feature>
<dbReference type="InterPro" id="IPR007163">
    <property type="entry name" value="VCA0040-like"/>
</dbReference>
<feature type="transmembrane region" description="Helical" evidence="1">
    <location>
        <begin position="148"/>
        <end position="167"/>
    </location>
</feature>
<dbReference type="Pfam" id="PF04018">
    <property type="entry name" value="VCA0040-like"/>
    <property type="match status" value="1"/>
</dbReference>
<proteinExistence type="predicted"/>
<evidence type="ECO:0000313" key="2">
    <source>
        <dbReference type="EMBL" id="EKO36380.1"/>
    </source>
</evidence>
<keyword evidence="1" id="KW-1133">Transmembrane helix</keyword>
<comment type="caution">
    <text evidence="2">The sequence shown here is derived from an EMBL/GenBank/DDBJ whole genome shotgun (WGS) entry which is preliminary data.</text>
</comment>
<feature type="transmembrane region" description="Helical" evidence="1">
    <location>
        <begin position="67"/>
        <end position="90"/>
    </location>
</feature>